<dbReference type="InterPro" id="IPR045220">
    <property type="entry name" value="FRHB/FDHB/HCAR-like"/>
</dbReference>
<dbReference type="STRING" id="43989.cce_3352"/>
<evidence type="ECO:0000313" key="3">
    <source>
        <dbReference type="Proteomes" id="UP000001203"/>
    </source>
</evidence>
<feature type="domain" description="4Fe-4S ferredoxin-type" evidence="1">
    <location>
        <begin position="8"/>
        <end position="36"/>
    </location>
</feature>
<organism evidence="2 3">
    <name type="scientific">Crocosphaera subtropica (strain ATCC 51142 / BH68)</name>
    <name type="common">Cyanothece sp. (strain ATCC 51142)</name>
    <dbReference type="NCBI Taxonomy" id="43989"/>
    <lineage>
        <taxon>Bacteria</taxon>
        <taxon>Bacillati</taxon>
        <taxon>Cyanobacteriota</taxon>
        <taxon>Cyanophyceae</taxon>
        <taxon>Oscillatoriophycideae</taxon>
        <taxon>Chroococcales</taxon>
        <taxon>Aphanothecaceae</taxon>
        <taxon>Crocosphaera</taxon>
        <taxon>Crocosphaera subtropica</taxon>
    </lineage>
</organism>
<dbReference type="KEGG" id="cyt:cce_3352"/>
<dbReference type="RefSeq" id="WP_009545475.1">
    <property type="nucleotide sequence ID" value="NC_010546.1"/>
</dbReference>
<dbReference type="HOGENOM" id="CLU_037958_3_1_3"/>
<dbReference type="InterPro" id="IPR007516">
    <property type="entry name" value="Co_F420_Hydgase/DH_bsu_N"/>
</dbReference>
<dbReference type="AlphaFoldDB" id="B1WYB6"/>
<dbReference type="Pfam" id="PF04432">
    <property type="entry name" value="FrhB_FdhB_C"/>
    <property type="match status" value="1"/>
</dbReference>
<dbReference type="GO" id="GO:0052592">
    <property type="term" value="F:oxidoreductase activity, acting on CH or CH2 groups, with an iron-sulfur protein as acceptor"/>
    <property type="evidence" value="ECO:0007669"/>
    <property type="project" value="TreeGrafter"/>
</dbReference>
<dbReference type="EMBL" id="CP000806">
    <property type="protein sequence ID" value="ACB52700.1"/>
    <property type="molecule type" value="Genomic_DNA"/>
</dbReference>
<accession>B1WYB6</accession>
<name>B1WYB6_CROS5</name>
<evidence type="ECO:0000259" key="1">
    <source>
        <dbReference type="PROSITE" id="PS51379"/>
    </source>
</evidence>
<dbReference type="eggNOG" id="COG1035">
    <property type="taxonomic scope" value="Bacteria"/>
</dbReference>
<sequence length="470" mass="52586">MSYWQKFQQTVIHPRNCTHCGACVGLNPDLLSFKETASGPLPFPKKILTPQEDEQLKLAWAVCSGRGTPYPELFEYLDYSTKNWLLGEYKGVYTGFASDPAIRRRGASGGVISRVLIHLLETGEIDGAVVLRQGLDDPEKATPIIATTAEEILEAAQSVYAVTPMLTILPEIEEFEGNLAFVGLPEQISVLRMLQASGNEAAKKVVFVAGPYTGTNMYLGALRAFLRSQRVSDKVAIKKVQWRAGEWPGYLQIDTADDRSFKAQKFYYNYLIPFYISRNCQIIPDFSNECTDLSVGDAWSPQFESQGGGHSVIVARSDKAVKVLTEMEINQKVTLEPIEVEKALAMHGHMLDFKKRGTFIRLDVQKKLGQPIPEFGYRPVSIALSRRLVEIVITGSFMIGRLSIARWIVSKIPIGIVGPAFNWLRQTWKGLSKPTKRKGLAEVEFVRIEQGDRWSEITQFAQPEAMTSQE</sequence>
<dbReference type="Proteomes" id="UP000001203">
    <property type="component" value="Chromosome circular"/>
</dbReference>
<dbReference type="PANTHER" id="PTHR31332:SF0">
    <property type="entry name" value="7-HYDROXYMETHYL CHLOROPHYLL A REDUCTASE, CHLOROPLASTIC"/>
    <property type="match status" value="1"/>
</dbReference>
<keyword evidence="3" id="KW-1185">Reference proteome</keyword>
<protein>
    <recommendedName>
        <fullName evidence="1">4Fe-4S ferredoxin-type domain-containing protein</fullName>
    </recommendedName>
</protein>
<dbReference type="OrthoDB" id="430408at2"/>
<gene>
    <name evidence="2" type="ordered locus">cce_3352</name>
</gene>
<dbReference type="InterPro" id="IPR017896">
    <property type="entry name" value="4Fe4S_Fe-S-bd"/>
</dbReference>
<dbReference type="InterPro" id="IPR007525">
    <property type="entry name" value="FrhB_FdhB_C"/>
</dbReference>
<evidence type="ECO:0000313" key="2">
    <source>
        <dbReference type="EMBL" id="ACB52700.1"/>
    </source>
</evidence>
<dbReference type="PROSITE" id="PS51379">
    <property type="entry name" value="4FE4S_FER_2"/>
    <property type="match status" value="1"/>
</dbReference>
<reference evidence="2 3" key="1">
    <citation type="journal article" date="2008" name="Proc. Natl. Acad. Sci. U.S.A.">
        <title>The genome of Cyanothece 51142, a unicellular diazotrophic cyanobacterium important in the marine nitrogen cycle.</title>
        <authorList>
            <person name="Welsh E.A."/>
            <person name="Liberton M."/>
            <person name="Stoeckel J."/>
            <person name="Loh T."/>
            <person name="Elvitigala T."/>
            <person name="Wang C."/>
            <person name="Wollam A."/>
            <person name="Fulton R.S."/>
            <person name="Clifton S.W."/>
            <person name="Jacobs J.M."/>
            <person name="Aurora R."/>
            <person name="Ghosh B.K."/>
            <person name="Sherman L.A."/>
            <person name="Smith R.D."/>
            <person name="Wilson R.K."/>
            <person name="Pakrasi H.B."/>
        </authorList>
    </citation>
    <scope>NUCLEOTIDE SEQUENCE [LARGE SCALE GENOMIC DNA]</scope>
    <source>
        <strain evidence="3">ATCC 51142 / BH68</strain>
    </source>
</reference>
<dbReference type="PANTHER" id="PTHR31332">
    <property type="entry name" value="7-HYDROXYMETHYL CHLOROPHYLL A REDUCTASE, CHLOROPLASTIC"/>
    <property type="match status" value="1"/>
</dbReference>
<proteinExistence type="predicted"/>
<dbReference type="Pfam" id="PF04422">
    <property type="entry name" value="FrhB_FdhB_N"/>
    <property type="match status" value="1"/>
</dbReference>